<dbReference type="AlphaFoldDB" id="A0A072PBA1"/>
<protein>
    <submittedName>
        <fullName evidence="1">Uncharacterized protein</fullName>
    </submittedName>
</protein>
<name>A0A072PBA1_9EURO</name>
<keyword evidence="2" id="KW-1185">Reference proteome</keyword>
<dbReference type="VEuPathDB" id="FungiDB:A1O9_07242"/>
<dbReference type="HOGENOM" id="CLU_041161_0_0_1"/>
<organism evidence="1 2">
    <name type="scientific">Exophiala aquamarina CBS 119918</name>
    <dbReference type="NCBI Taxonomy" id="1182545"/>
    <lineage>
        <taxon>Eukaryota</taxon>
        <taxon>Fungi</taxon>
        <taxon>Dikarya</taxon>
        <taxon>Ascomycota</taxon>
        <taxon>Pezizomycotina</taxon>
        <taxon>Eurotiomycetes</taxon>
        <taxon>Chaetothyriomycetidae</taxon>
        <taxon>Chaetothyriales</taxon>
        <taxon>Herpotrichiellaceae</taxon>
        <taxon>Exophiala</taxon>
    </lineage>
</organism>
<dbReference type="EMBL" id="AMGV01000005">
    <property type="protein sequence ID" value="KEF57052.1"/>
    <property type="molecule type" value="Genomic_DNA"/>
</dbReference>
<comment type="caution">
    <text evidence="1">The sequence shown here is derived from an EMBL/GenBank/DDBJ whole genome shotgun (WGS) entry which is preliminary data.</text>
</comment>
<reference evidence="1 2" key="1">
    <citation type="submission" date="2013-03" db="EMBL/GenBank/DDBJ databases">
        <title>The Genome Sequence of Exophiala aquamarina CBS 119918.</title>
        <authorList>
            <consortium name="The Broad Institute Genomics Platform"/>
            <person name="Cuomo C."/>
            <person name="de Hoog S."/>
            <person name="Gorbushina A."/>
            <person name="Walker B."/>
            <person name="Young S.K."/>
            <person name="Zeng Q."/>
            <person name="Gargeya S."/>
            <person name="Fitzgerald M."/>
            <person name="Haas B."/>
            <person name="Abouelleil A."/>
            <person name="Allen A.W."/>
            <person name="Alvarado L."/>
            <person name="Arachchi H.M."/>
            <person name="Berlin A.M."/>
            <person name="Chapman S.B."/>
            <person name="Gainer-Dewar J."/>
            <person name="Goldberg J."/>
            <person name="Griggs A."/>
            <person name="Gujja S."/>
            <person name="Hansen M."/>
            <person name="Howarth C."/>
            <person name="Imamovic A."/>
            <person name="Ireland A."/>
            <person name="Larimer J."/>
            <person name="McCowan C."/>
            <person name="Murphy C."/>
            <person name="Pearson M."/>
            <person name="Poon T.W."/>
            <person name="Priest M."/>
            <person name="Roberts A."/>
            <person name="Saif S."/>
            <person name="Shea T."/>
            <person name="Sisk P."/>
            <person name="Sykes S."/>
            <person name="Wortman J."/>
            <person name="Nusbaum C."/>
            <person name="Birren B."/>
        </authorList>
    </citation>
    <scope>NUCLEOTIDE SEQUENCE [LARGE SCALE GENOMIC DNA]</scope>
    <source>
        <strain evidence="1 2">CBS 119918</strain>
    </source>
</reference>
<sequence>MESNRSSNDYTPEELEAAAGFLQLFDTPIDFSPSSWSLEAGTESKLPACDNGLADTSIDSAAPLASTHPLPLTSTEPSSKTWFHGLLGRVPLKKFLRFGLRTAQLDAEGERRLEALLVEMPERSCVQEAAWYLEENKWNVNDAIAQYKEDEAARASQNSTEYQQALQAANTVTKQNFSHDLLDFRIKETVGTRRYTFPGAEEFDIDNPDHLRALNHWRADLARVRGPLPNIPVPTGTDKYWKKGEERYLQYRYANKKDEYAVGALPDMAKLVDELNYVTVGRYMPEKVIPCAGRTVTSANAWLDRTWKRDSQGNRIIHQQRYISAIKILNRRDEEQAEYDRFVN</sequence>
<evidence type="ECO:0000313" key="1">
    <source>
        <dbReference type="EMBL" id="KEF57052.1"/>
    </source>
</evidence>
<evidence type="ECO:0000313" key="2">
    <source>
        <dbReference type="Proteomes" id="UP000027920"/>
    </source>
</evidence>
<accession>A0A072PBA1</accession>
<dbReference type="Proteomes" id="UP000027920">
    <property type="component" value="Unassembled WGS sequence"/>
</dbReference>
<proteinExistence type="predicted"/>
<dbReference type="OrthoDB" id="4161151at2759"/>
<dbReference type="RefSeq" id="XP_013259642.1">
    <property type="nucleotide sequence ID" value="XM_013404188.1"/>
</dbReference>
<gene>
    <name evidence="1" type="ORF">A1O9_07242</name>
</gene>
<dbReference type="GeneID" id="25282156"/>